<accession>A0A4Z2JK97</accession>
<proteinExistence type="predicted"/>
<dbReference type="AlphaFoldDB" id="A0A4Z2JK97"/>
<evidence type="ECO:0000313" key="3">
    <source>
        <dbReference type="Proteomes" id="UP000314294"/>
    </source>
</evidence>
<sequence length="110" mass="12167">MRARDETSSGRTHRWNSEAAARRRQPDELTGIDVVGQQFCHVGADLRVLEHRDGVGVGGELRRVVVDVLHGDVDVGLAVAPSSVHRPHREPVLVLLLSVQGLRRLQLPCR</sequence>
<evidence type="ECO:0000313" key="2">
    <source>
        <dbReference type="EMBL" id="TNN89682.1"/>
    </source>
</evidence>
<keyword evidence="3" id="KW-1185">Reference proteome</keyword>
<gene>
    <name evidence="2" type="ORF">EYF80_000285</name>
</gene>
<evidence type="ECO:0000256" key="1">
    <source>
        <dbReference type="SAM" id="MobiDB-lite"/>
    </source>
</evidence>
<name>A0A4Z2JK97_9TELE</name>
<feature type="region of interest" description="Disordered" evidence="1">
    <location>
        <begin position="1"/>
        <end position="26"/>
    </location>
</feature>
<dbReference type="EMBL" id="SRLO01000001">
    <property type="protein sequence ID" value="TNN89682.1"/>
    <property type="molecule type" value="Genomic_DNA"/>
</dbReference>
<organism evidence="2 3">
    <name type="scientific">Liparis tanakae</name>
    <name type="common">Tanaka's snailfish</name>
    <dbReference type="NCBI Taxonomy" id="230148"/>
    <lineage>
        <taxon>Eukaryota</taxon>
        <taxon>Metazoa</taxon>
        <taxon>Chordata</taxon>
        <taxon>Craniata</taxon>
        <taxon>Vertebrata</taxon>
        <taxon>Euteleostomi</taxon>
        <taxon>Actinopterygii</taxon>
        <taxon>Neopterygii</taxon>
        <taxon>Teleostei</taxon>
        <taxon>Neoteleostei</taxon>
        <taxon>Acanthomorphata</taxon>
        <taxon>Eupercaria</taxon>
        <taxon>Perciformes</taxon>
        <taxon>Cottioidei</taxon>
        <taxon>Cottales</taxon>
        <taxon>Liparidae</taxon>
        <taxon>Liparis</taxon>
    </lineage>
</organism>
<dbReference type="Proteomes" id="UP000314294">
    <property type="component" value="Unassembled WGS sequence"/>
</dbReference>
<comment type="caution">
    <text evidence="2">The sequence shown here is derived from an EMBL/GenBank/DDBJ whole genome shotgun (WGS) entry which is preliminary data.</text>
</comment>
<protein>
    <submittedName>
        <fullName evidence="2">Uncharacterized protein</fullName>
    </submittedName>
</protein>
<reference evidence="2 3" key="1">
    <citation type="submission" date="2019-03" db="EMBL/GenBank/DDBJ databases">
        <title>First draft genome of Liparis tanakae, snailfish: a comprehensive survey of snailfish specific genes.</title>
        <authorList>
            <person name="Kim W."/>
            <person name="Song I."/>
            <person name="Jeong J.-H."/>
            <person name="Kim D."/>
            <person name="Kim S."/>
            <person name="Ryu S."/>
            <person name="Song J.Y."/>
            <person name="Lee S.K."/>
        </authorList>
    </citation>
    <scope>NUCLEOTIDE SEQUENCE [LARGE SCALE GENOMIC DNA]</scope>
    <source>
        <tissue evidence="2">Muscle</tissue>
    </source>
</reference>